<dbReference type="EMBL" id="JAUBYV010000002">
    <property type="protein sequence ID" value="KAK2628631.1"/>
    <property type="molecule type" value="Genomic_DNA"/>
</dbReference>
<feature type="binding site" evidence="6">
    <location>
        <position position="15"/>
    </location>
    <ligand>
        <name>Mg(2+)</name>
        <dbReference type="ChEBI" id="CHEBI:18420"/>
    </ligand>
</feature>
<keyword evidence="6" id="KW-0963">Cytoplasm</keyword>
<feature type="binding site" evidence="6">
    <location>
        <position position="168"/>
    </location>
    <ligand>
        <name>substrate</name>
    </ligand>
</feature>
<dbReference type="PANTHER" id="PTHR20371">
    <property type="entry name" value="ENOLASE-PHOSPHATASE E1"/>
    <property type="match status" value="1"/>
</dbReference>
<comment type="cofactor">
    <cofactor evidence="6">
        <name>Mg(2+)</name>
        <dbReference type="ChEBI" id="CHEBI:18420"/>
    </cofactor>
    <text evidence="6">Binds 1 Mg(2+) ion per subunit.</text>
</comment>
<dbReference type="NCBIfam" id="TIGR01691">
    <property type="entry name" value="enolase-ppase"/>
    <property type="match status" value="1"/>
</dbReference>
<dbReference type="Gene3D" id="1.10.720.60">
    <property type="match status" value="1"/>
</dbReference>
<keyword evidence="6" id="KW-0539">Nucleus</keyword>
<reference evidence="7" key="1">
    <citation type="submission" date="2023-06" db="EMBL/GenBank/DDBJ databases">
        <title>Draft genome of Marssonina rosae.</title>
        <authorList>
            <person name="Cheng Q."/>
        </authorList>
    </citation>
    <scope>NUCLEOTIDE SEQUENCE</scope>
    <source>
        <strain evidence="7">R4</strain>
    </source>
</reference>
<keyword evidence="1 6" id="KW-0028">Amino-acid biosynthesis</keyword>
<accession>A0AAD9T3N4</accession>
<evidence type="ECO:0000256" key="3">
    <source>
        <dbReference type="ARBA" id="ARBA00022801"/>
    </source>
</evidence>
<dbReference type="GO" id="GO:0043874">
    <property type="term" value="F:acireductone synthase activity"/>
    <property type="evidence" value="ECO:0007669"/>
    <property type="project" value="UniProtKB-EC"/>
</dbReference>
<name>A0AAD9T3N4_9HELO</name>
<evidence type="ECO:0000256" key="5">
    <source>
        <dbReference type="ARBA" id="ARBA00023167"/>
    </source>
</evidence>
<dbReference type="InterPro" id="IPR036412">
    <property type="entry name" value="HAD-like_sf"/>
</dbReference>
<dbReference type="Gene3D" id="3.40.50.1000">
    <property type="entry name" value="HAD superfamily/HAD-like"/>
    <property type="match status" value="1"/>
</dbReference>
<dbReference type="PANTHER" id="PTHR20371:SF1">
    <property type="entry name" value="ENOLASE-PHOSPHATASE E1"/>
    <property type="match status" value="1"/>
</dbReference>
<comment type="caution">
    <text evidence="7">The sequence shown here is derived from an EMBL/GenBank/DDBJ whole genome shotgun (WGS) entry which is preliminary data.</text>
</comment>
<dbReference type="GO" id="GO:0019509">
    <property type="term" value="P:L-methionine salvage from methylthioadenosine"/>
    <property type="evidence" value="ECO:0007669"/>
    <property type="project" value="UniProtKB-UniRule"/>
</dbReference>
<keyword evidence="3 6" id="KW-0378">Hydrolase</keyword>
<dbReference type="GO" id="GO:0005634">
    <property type="term" value="C:nucleus"/>
    <property type="evidence" value="ECO:0007669"/>
    <property type="project" value="UniProtKB-SubCell"/>
</dbReference>
<dbReference type="CDD" id="cd01629">
    <property type="entry name" value="HAD_EP"/>
    <property type="match status" value="1"/>
</dbReference>
<dbReference type="EC" id="3.1.3.77" evidence="6"/>
<dbReference type="SFLD" id="SFLDG01133">
    <property type="entry name" value="C1.5.4:_Enolase-phosphatase_Li"/>
    <property type="match status" value="1"/>
</dbReference>
<dbReference type="GO" id="GO:0005737">
    <property type="term" value="C:cytoplasm"/>
    <property type="evidence" value="ECO:0007669"/>
    <property type="project" value="UniProtKB-SubCell"/>
</dbReference>
<keyword evidence="2 6" id="KW-0479">Metal-binding</keyword>
<dbReference type="SFLD" id="SFLDG01129">
    <property type="entry name" value="C1.5:_HAD__Beta-PGM__Phosphata"/>
    <property type="match status" value="1"/>
</dbReference>
<keyword evidence="5 6" id="KW-0486">Methionine biosynthesis</keyword>
<dbReference type="InterPro" id="IPR027511">
    <property type="entry name" value="ENOPH1_eukaryotes"/>
</dbReference>
<evidence type="ECO:0000313" key="8">
    <source>
        <dbReference type="Proteomes" id="UP001285354"/>
    </source>
</evidence>
<proteinExistence type="inferred from homology"/>
<comment type="pathway">
    <text evidence="6">Amino-acid biosynthesis; L-methionine biosynthesis via salvage pathway; L-methionine from S-methyl-5-thio-alpha-D-ribose 1-phosphate: step 4/6.</text>
</comment>
<dbReference type="AlphaFoldDB" id="A0AAD9T3N4"/>
<dbReference type="SFLD" id="SFLDS00003">
    <property type="entry name" value="Haloacid_Dehalogenase"/>
    <property type="match status" value="1"/>
</dbReference>
<evidence type="ECO:0000256" key="2">
    <source>
        <dbReference type="ARBA" id="ARBA00022723"/>
    </source>
</evidence>
<feature type="binding site" evidence="6">
    <location>
        <position position="13"/>
    </location>
    <ligand>
        <name>Mg(2+)</name>
        <dbReference type="ChEBI" id="CHEBI:18420"/>
    </ligand>
</feature>
<organism evidence="7 8">
    <name type="scientific">Diplocarpon rosae</name>
    <dbReference type="NCBI Taxonomy" id="946125"/>
    <lineage>
        <taxon>Eukaryota</taxon>
        <taxon>Fungi</taxon>
        <taxon>Dikarya</taxon>
        <taxon>Ascomycota</taxon>
        <taxon>Pezizomycotina</taxon>
        <taxon>Leotiomycetes</taxon>
        <taxon>Helotiales</taxon>
        <taxon>Drepanopezizaceae</taxon>
        <taxon>Diplocarpon</taxon>
    </lineage>
</organism>
<keyword evidence="4 6" id="KW-0460">Magnesium</keyword>
<dbReference type="InterPro" id="IPR023943">
    <property type="entry name" value="Enolase-ppase_E1"/>
</dbReference>
<evidence type="ECO:0000256" key="1">
    <source>
        <dbReference type="ARBA" id="ARBA00022605"/>
    </source>
</evidence>
<feature type="binding site" evidence="6">
    <location>
        <begin position="127"/>
        <end position="128"/>
    </location>
    <ligand>
        <name>substrate</name>
    </ligand>
</feature>
<comment type="pathway">
    <text evidence="6">Amino-acid biosynthesis; L-methionine biosynthesis via salvage pathway; L-methionine from S-methyl-5-thio-alpha-D-ribose 1-phosphate: step 3/6.</text>
</comment>
<comment type="function">
    <text evidence="6">Bifunctional enzyme that catalyzes the enolization of 2,3-diketo-5-methylthiopentyl-1-phosphate (DK-MTP-1-P) into the intermediate 2-hydroxy-3-keto-5-methylthiopentenyl-1-phosphate (HK-MTPenyl-1-P), which is then dephosphorylated to form the acireductone 1,2-dihydroxy-3-keto-5-methylthiopentene (DHK-MTPene).</text>
</comment>
<keyword evidence="8" id="KW-1185">Reference proteome</keyword>
<comment type="similarity">
    <text evidence="6">Belongs to the HAD-like hydrolase superfamily. MasA/MtnC family.</text>
</comment>
<gene>
    <name evidence="6" type="primary">UTR4</name>
    <name evidence="7" type="ORF">QTJ16_001734</name>
</gene>
<evidence type="ECO:0000313" key="7">
    <source>
        <dbReference type="EMBL" id="KAK2628631.1"/>
    </source>
</evidence>
<dbReference type="SUPFAM" id="SSF56784">
    <property type="entry name" value="HAD-like"/>
    <property type="match status" value="1"/>
</dbReference>
<dbReference type="InterPro" id="IPR023214">
    <property type="entry name" value="HAD_sf"/>
</dbReference>
<dbReference type="GO" id="GO:0000287">
    <property type="term" value="F:magnesium ion binding"/>
    <property type="evidence" value="ECO:0007669"/>
    <property type="project" value="UniProtKB-UniRule"/>
</dbReference>
<feature type="binding site" evidence="6">
    <location>
        <position position="193"/>
    </location>
    <ligand>
        <name>Mg(2+)</name>
        <dbReference type="ChEBI" id="CHEBI:18420"/>
    </ligand>
</feature>
<dbReference type="Pfam" id="PF00702">
    <property type="entry name" value="Hydrolase"/>
    <property type="match status" value="1"/>
</dbReference>
<protein>
    <recommendedName>
        <fullName evidence="6">Enolase-phosphatase E1</fullName>
        <ecNumber evidence="6">3.1.3.77</ecNumber>
    </recommendedName>
    <alternativeName>
        <fullName evidence="6">2,3-diketo-5-methylthio-1-phosphopentane phosphatase</fullName>
    </alternativeName>
</protein>
<comment type="catalytic activity">
    <reaction evidence="6">
        <text>5-methylsulfanyl-2,3-dioxopentyl phosphate + H2O = 1,2-dihydroxy-5-(methylsulfanyl)pent-1-en-3-one + phosphate</text>
        <dbReference type="Rhea" id="RHEA:21700"/>
        <dbReference type="ChEBI" id="CHEBI:15377"/>
        <dbReference type="ChEBI" id="CHEBI:43474"/>
        <dbReference type="ChEBI" id="CHEBI:49252"/>
        <dbReference type="ChEBI" id="CHEBI:58828"/>
        <dbReference type="EC" id="3.1.3.77"/>
    </reaction>
</comment>
<dbReference type="HAMAP" id="MF_03117">
    <property type="entry name" value="Salvage_MtnC_euk"/>
    <property type="match status" value="1"/>
</dbReference>
<comment type="subcellular location">
    <subcellularLocation>
        <location evidence="6">Cytoplasm</location>
    </subcellularLocation>
    <subcellularLocation>
        <location evidence="6">Nucleus</location>
    </subcellularLocation>
</comment>
<evidence type="ECO:0000256" key="4">
    <source>
        <dbReference type="ARBA" id="ARBA00022842"/>
    </source>
</evidence>
<comment type="subunit">
    <text evidence="6">Monomer.</text>
</comment>
<evidence type="ECO:0000256" key="6">
    <source>
        <dbReference type="HAMAP-Rule" id="MF_03117"/>
    </source>
</evidence>
<sequence length="240" mass="26054">MAEALAPGVVLLDIEGTVCPISFVKEVLFPYALTALDLVLATQWDAPAFVPYRDAFPPAHRTSPTAFRAHVHDLVARDVKIFYLKNLQGYLWLTGYQSGVLSCPLFPDVLPALQRWHAAGVPILIYSSGSVAAQKLLFQYTSGSEARGEKDLRGLISGYFDTVNAGPKADRSSYEKIAATRGESMGKWLFLSDRVEEVEAAKAAGMMSAVVVREGNAALTESEKGRHVVVKSFEEIGSSS</sequence>
<dbReference type="Proteomes" id="UP001285354">
    <property type="component" value="Unassembled WGS sequence"/>
</dbReference>